<dbReference type="PANTHER" id="PTHR42756:SF1">
    <property type="entry name" value="TRANSCRIPTIONAL REPRESSOR OF EMRAB OPERON"/>
    <property type="match status" value="1"/>
</dbReference>
<protein>
    <submittedName>
        <fullName evidence="5">HTH-type transcriptional regulator MhqR</fullName>
    </submittedName>
</protein>
<dbReference type="PROSITE" id="PS50995">
    <property type="entry name" value="HTH_MARR_2"/>
    <property type="match status" value="1"/>
</dbReference>
<reference evidence="5 6" key="1">
    <citation type="submission" date="2019-11" db="EMBL/GenBank/DDBJ databases">
        <authorList>
            <person name="Holert J."/>
        </authorList>
    </citation>
    <scope>NUCLEOTIDE SEQUENCE [LARGE SCALE GENOMIC DNA]</scope>
    <source>
        <strain evidence="5">SB11_3</strain>
    </source>
</reference>
<dbReference type="GO" id="GO:0003700">
    <property type="term" value="F:DNA-binding transcription factor activity"/>
    <property type="evidence" value="ECO:0007669"/>
    <property type="project" value="InterPro"/>
</dbReference>
<dbReference type="Pfam" id="PF01047">
    <property type="entry name" value="MarR"/>
    <property type="match status" value="1"/>
</dbReference>
<feature type="domain" description="HTH marR-type" evidence="4">
    <location>
        <begin position="4"/>
        <end position="138"/>
    </location>
</feature>
<keyword evidence="3" id="KW-0804">Transcription</keyword>
<dbReference type="PANTHER" id="PTHR42756">
    <property type="entry name" value="TRANSCRIPTIONAL REGULATOR, MARR"/>
    <property type="match status" value="1"/>
</dbReference>
<dbReference type="PRINTS" id="PR00598">
    <property type="entry name" value="HTHMARR"/>
</dbReference>
<keyword evidence="2" id="KW-0238">DNA-binding</keyword>
<dbReference type="SUPFAM" id="SSF46785">
    <property type="entry name" value="Winged helix' DNA-binding domain"/>
    <property type="match status" value="1"/>
</dbReference>
<organism evidence="5 6">
    <name type="scientific">BD1-7 clade bacterium</name>
    <dbReference type="NCBI Taxonomy" id="2029982"/>
    <lineage>
        <taxon>Bacteria</taxon>
        <taxon>Pseudomonadati</taxon>
        <taxon>Pseudomonadota</taxon>
        <taxon>Gammaproteobacteria</taxon>
        <taxon>Cellvibrionales</taxon>
        <taxon>Spongiibacteraceae</taxon>
        <taxon>BD1-7 clade</taxon>
    </lineage>
</organism>
<evidence type="ECO:0000256" key="3">
    <source>
        <dbReference type="ARBA" id="ARBA00023163"/>
    </source>
</evidence>
<dbReference type="SMART" id="SM00347">
    <property type="entry name" value="HTH_MARR"/>
    <property type="match status" value="1"/>
</dbReference>
<dbReference type="GO" id="GO:0003677">
    <property type="term" value="F:DNA binding"/>
    <property type="evidence" value="ECO:0007669"/>
    <property type="project" value="UniProtKB-KW"/>
</dbReference>
<name>A0A5S9PPH4_9GAMM</name>
<dbReference type="InterPro" id="IPR023187">
    <property type="entry name" value="Tscrpt_reg_MarR-type_CS"/>
</dbReference>
<sequence length="147" mass="16761">MDLTDSITYQITKTGNMLRQLTAKRIKSMGIDVTPEEAVILNQLWDRDNQTITELGQWSVKDASTLTRQVDSLEKKGYVVREHGTDDRRKVFVHLSEDGLDLRATFDATNVPQMDNELADIDTDDLAVCLKVILQIRQNALDEINRK</sequence>
<evidence type="ECO:0000313" key="5">
    <source>
        <dbReference type="EMBL" id="CAA0105896.1"/>
    </source>
</evidence>
<evidence type="ECO:0000256" key="2">
    <source>
        <dbReference type="ARBA" id="ARBA00023125"/>
    </source>
</evidence>
<dbReference type="PROSITE" id="PS01117">
    <property type="entry name" value="HTH_MARR_1"/>
    <property type="match status" value="1"/>
</dbReference>
<dbReference type="Proteomes" id="UP000441399">
    <property type="component" value="Unassembled WGS sequence"/>
</dbReference>
<dbReference type="AlphaFoldDB" id="A0A5S9PPH4"/>
<keyword evidence="1" id="KW-0805">Transcription regulation</keyword>
<dbReference type="InterPro" id="IPR000835">
    <property type="entry name" value="HTH_MarR-typ"/>
</dbReference>
<dbReference type="InterPro" id="IPR036388">
    <property type="entry name" value="WH-like_DNA-bd_sf"/>
</dbReference>
<gene>
    <name evidence="5" type="primary">mhqR_1</name>
    <name evidence="5" type="ORF">OPDIPICF_01002</name>
</gene>
<keyword evidence="6" id="KW-1185">Reference proteome</keyword>
<evidence type="ECO:0000256" key="1">
    <source>
        <dbReference type="ARBA" id="ARBA00023015"/>
    </source>
</evidence>
<dbReference type="EMBL" id="CACSIO010000012">
    <property type="protein sequence ID" value="CAA0105896.1"/>
    <property type="molecule type" value="Genomic_DNA"/>
</dbReference>
<evidence type="ECO:0000259" key="4">
    <source>
        <dbReference type="PROSITE" id="PS50995"/>
    </source>
</evidence>
<evidence type="ECO:0000313" key="6">
    <source>
        <dbReference type="Proteomes" id="UP000441399"/>
    </source>
</evidence>
<dbReference type="OrthoDB" id="32523at2"/>
<dbReference type="Gene3D" id="1.10.10.10">
    <property type="entry name" value="Winged helix-like DNA-binding domain superfamily/Winged helix DNA-binding domain"/>
    <property type="match status" value="1"/>
</dbReference>
<proteinExistence type="predicted"/>
<accession>A0A5S9PPH4</accession>
<dbReference type="InterPro" id="IPR036390">
    <property type="entry name" value="WH_DNA-bd_sf"/>
</dbReference>